<name>A0A0W8EMY1_9ZZZZ</name>
<accession>A0A0W8EMY1</accession>
<sequence>MNTIEARDFTDLTCTNLMITLKILLKRLPPGDSFAFLATREQVDNTCSPFSGQGYTVGWEQEDENRYRVRIGK</sequence>
<gene>
    <name evidence="1" type="ORF">ASZ90_016588</name>
</gene>
<proteinExistence type="predicted"/>
<comment type="caution">
    <text evidence="1">The sequence shown here is derived from an EMBL/GenBank/DDBJ whole genome shotgun (WGS) entry which is preliminary data.</text>
</comment>
<dbReference type="AlphaFoldDB" id="A0A0W8EMY1"/>
<evidence type="ECO:0000313" key="1">
    <source>
        <dbReference type="EMBL" id="KUG10009.1"/>
    </source>
</evidence>
<reference evidence="1" key="1">
    <citation type="journal article" date="2015" name="Proc. Natl. Acad. Sci. U.S.A.">
        <title>Networks of energetic and metabolic interactions define dynamics in microbial communities.</title>
        <authorList>
            <person name="Embree M."/>
            <person name="Liu J.K."/>
            <person name="Al-Bassam M.M."/>
            <person name="Zengler K."/>
        </authorList>
    </citation>
    <scope>NUCLEOTIDE SEQUENCE</scope>
</reference>
<organism evidence="1">
    <name type="scientific">hydrocarbon metagenome</name>
    <dbReference type="NCBI Taxonomy" id="938273"/>
    <lineage>
        <taxon>unclassified sequences</taxon>
        <taxon>metagenomes</taxon>
        <taxon>ecological metagenomes</taxon>
    </lineage>
</organism>
<dbReference type="EMBL" id="LNQE01001747">
    <property type="protein sequence ID" value="KUG10009.1"/>
    <property type="molecule type" value="Genomic_DNA"/>
</dbReference>
<protein>
    <submittedName>
        <fullName evidence="1">Uncharacterized protein</fullName>
    </submittedName>
</protein>